<feature type="domain" description="4Fe-4S ferredoxin-type" evidence="7">
    <location>
        <begin position="262"/>
        <end position="290"/>
    </location>
</feature>
<evidence type="ECO:0000313" key="8">
    <source>
        <dbReference type="EMBL" id="MBB5173618.1"/>
    </source>
</evidence>
<feature type="domain" description="4Fe-4S ferredoxin-type" evidence="7">
    <location>
        <begin position="294"/>
        <end position="323"/>
    </location>
</feature>
<dbReference type="Proteomes" id="UP000551878">
    <property type="component" value="Unassembled WGS sequence"/>
</dbReference>
<feature type="domain" description="4Fe-4S ferredoxin-type" evidence="7">
    <location>
        <begin position="36"/>
        <end position="65"/>
    </location>
</feature>
<evidence type="ECO:0000256" key="1">
    <source>
        <dbReference type="ARBA" id="ARBA00022448"/>
    </source>
</evidence>
<dbReference type="GO" id="GO:0046872">
    <property type="term" value="F:metal ion binding"/>
    <property type="evidence" value="ECO:0007669"/>
    <property type="project" value="UniProtKB-KW"/>
</dbReference>
<keyword evidence="1" id="KW-0813">Transport</keyword>
<keyword evidence="4" id="KW-0249">Electron transport</keyword>
<dbReference type="RefSeq" id="WP_184664067.1">
    <property type="nucleotide sequence ID" value="NZ_JACHHB010000007.1"/>
</dbReference>
<evidence type="ECO:0000256" key="6">
    <source>
        <dbReference type="ARBA" id="ARBA00023014"/>
    </source>
</evidence>
<dbReference type="Pfam" id="PF12838">
    <property type="entry name" value="Fer4_7"/>
    <property type="match status" value="2"/>
</dbReference>
<keyword evidence="6" id="KW-0411">Iron-sulfur</keyword>
<dbReference type="InterPro" id="IPR017900">
    <property type="entry name" value="4Fe4S_Fe_S_CS"/>
</dbReference>
<organism evidence="8 9">
    <name type="scientific">Texcoconibacillus texcoconensis</name>
    <dbReference type="NCBI Taxonomy" id="1095777"/>
    <lineage>
        <taxon>Bacteria</taxon>
        <taxon>Bacillati</taxon>
        <taxon>Bacillota</taxon>
        <taxon>Bacilli</taxon>
        <taxon>Bacillales</taxon>
        <taxon>Bacillaceae</taxon>
        <taxon>Texcoconibacillus</taxon>
    </lineage>
</organism>
<keyword evidence="3" id="KW-0479">Metal-binding</keyword>
<evidence type="ECO:0000256" key="4">
    <source>
        <dbReference type="ARBA" id="ARBA00022982"/>
    </source>
</evidence>
<dbReference type="InterPro" id="IPR017896">
    <property type="entry name" value="4Fe4S_Fe-S-bd"/>
</dbReference>
<keyword evidence="2" id="KW-0004">4Fe-4S</keyword>
<dbReference type="InterPro" id="IPR050294">
    <property type="entry name" value="RnfB_subfamily"/>
</dbReference>
<evidence type="ECO:0000256" key="5">
    <source>
        <dbReference type="ARBA" id="ARBA00023004"/>
    </source>
</evidence>
<dbReference type="PANTHER" id="PTHR42859:SF10">
    <property type="entry name" value="DIMETHYLSULFOXIDE REDUCTASE CHAIN B"/>
    <property type="match status" value="1"/>
</dbReference>
<name>A0A840QQK4_9BACI</name>
<comment type="caution">
    <text evidence="8">The sequence shown here is derived from an EMBL/GenBank/DDBJ whole genome shotgun (WGS) entry which is preliminary data.</text>
</comment>
<keyword evidence="5" id="KW-0408">Iron</keyword>
<protein>
    <submittedName>
        <fullName evidence="8">Ferredoxin</fullName>
    </submittedName>
</protein>
<keyword evidence="9" id="KW-1185">Reference proteome</keyword>
<dbReference type="EMBL" id="JACHHB010000007">
    <property type="protein sequence ID" value="MBB5173618.1"/>
    <property type="molecule type" value="Genomic_DNA"/>
</dbReference>
<dbReference type="PROSITE" id="PS00198">
    <property type="entry name" value="4FE4S_FER_1"/>
    <property type="match status" value="2"/>
</dbReference>
<evidence type="ECO:0000313" key="9">
    <source>
        <dbReference type="Proteomes" id="UP000551878"/>
    </source>
</evidence>
<dbReference type="SUPFAM" id="SSF54862">
    <property type="entry name" value="4Fe-4S ferredoxins"/>
    <property type="match status" value="2"/>
</dbReference>
<gene>
    <name evidence="8" type="ORF">HNQ41_001807</name>
</gene>
<sequence length="366" mass="41743">MLSYIRDNCVRSLFVDSKCDACMVNCPHEALQFTDGEVNIDSESCRECGLCVTICEQGALVDDTYIFYYPTLKKGQKGYSCMSVEIMENIRRIPCLGMLDETEFITHVLEHGPDIQLWAGNCHDCQWNVGIELLEKRIQQVQKIAEQIDLQVNIQLDYLYTQTLDAGNESKLNRRDLLFKGFKWFENQSKKEASKKVDEFVEQVKTVEDLWVDEKHKSANEADKNDLHFHMQKKVTRRRYEFLERLKSIGVDVQEPISGLSTSKAIDSTCDACEVCIHACPTGALHGAEKDKYYKITFSPNYCLSCTVCIDVCPKGAMNEGDVLKTTLYTSPLKTCNKCKTNFVPKESSQDMCMTCHNKHHLIASL</sequence>
<dbReference type="Gene3D" id="3.30.70.20">
    <property type="match status" value="2"/>
</dbReference>
<evidence type="ECO:0000256" key="2">
    <source>
        <dbReference type="ARBA" id="ARBA00022485"/>
    </source>
</evidence>
<proteinExistence type="predicted"/>
<evidence type="ECO:0000259" key="7">
    <source>
        <dbReference type="PROSITE" id="PS51379"/>
    </source>
</evidence>
<dbReference type="PANTHER" id="PTHR42859">
    <property type="entry name" value="OXIDOREDUCTASE"/>
    <property type="match status" value="1"/>
</dbReference>
<dbReference type="AlphaFoldDB" id="A0A840QQK4"/>
<evidence type="ECO:0000256" key="3">
    <source>
        <dbReference type="ARBA" id="ARBA00022723"/>
    </source>
</evidence>
<reference evidence="8 9" key="1">
    <citation type="submission" date="2020-08" db="EMBL/GenBank/DDBJ databases">
        <title>Genomic Encyclopedia of Type Strains, Phase IV (KMG-IV): sequencing the most valuable type-strain genomes for metagenomic binning, comparative biology and taxonomic classification.</title>
        <authorList>
            <person name="Goeker M."/>
        </authorList>
    </citation>
    <scope>NUCLEOTIDE SEQUENCE [LARGE SCALE GENOMIC DNA]</scope>
    <source>
        <strain evidence="8 9">DSM 24696</strain>
    </source>
</reference>
<dbReference type="PROSITE" id="PS51379">
    <property type="entry name" value="4FE4S_FER_2"/>
    <property type="match status" value="3"/>
</dbReference>
<accession>A0A840QQK4</accession>
<dbReference type="GO" id="GO:0051539">
    <property type="term" value="F:4 iron, 4 sulfur cluster binding"/>
    <property type="evidence" value="ECO:0007669"/>
    <property type="project" value="UniProtKB-KW"/>
</dbReference>